<organism evidence="6 7">
    <name type="scientific">Anabaena subtropica FACHB-260</name>
    <dbReference type="NCBI Taxonomy" id="2692884"/>
    <lineage>
        <taxon>Bacteria</taxon>
        <taxon>Bacillati</taxon>
        <taxon>Cyanobacteriota</taxon>
        <taxon>Cyanophyceae</taxon>
        <taxon>Nostocales</taxon>
        <taxon>Nostocaceae</taxon>
        <taxon>Anabaena</taxon>
    </lineage>
</organism>
<accession>A0ABR8CJG2</accession>
<keyword evidence="3 5" id="KW-1133">Transmembrane helix</keyword>
<keyword evidence="7" id="KW-1185">Reference proteome</keyword>
<dbReference type="Proteomes" id="UP000607281">
    <property type="component" value="Unassembled WGS sequence"/>
</dbReference>
<evidence type="ECO:0000256" key="1">
    <source>
        <dbReference type="ARBA" id="ARBA00004370"/>
    </source>
</evidence>
<feature type="transmembrane region" description="Helical" evidence="5">
    <location>
        <begin position="112"/>
        <end position="137"/>
    </location>
</feature>
<evidence type="ECO:0000313" key="6">
    <source>
        <dbReference type="EMBL" id="MBD2342573.1"/>
    </source>
</evidence>
<dbReference type="Pfam" id="PF01124">
    <property type="entry name" value="MAPEG"/>
    <property type="match status" value="1"/>
</dbReference>
<protein>
    <submittedName>
        <fullName evidence="6">MAPEG family protein</fullName>
    </submittedName>
</protein>
<feature type="transmembrane region" description="Helical" evidence="5">
    <location>
        <begin position="6"/>
        <end position="29"/>
    </location>
</feature>
<evidence type="ECO:0000256" key="3">
    <source>
        <dbReference type="ARBA" id="ARBA00022989"/>
    </source>
</evidence>
<dbReference type="SUPFAM" id="SSF161084">
    <property type="entry name" value="MAPEG domain-like"/>
    <property type="match status" value="1"/>
</dbReference>
<gene>
    <name evidence="6" type="ORF">H6G18_00215</name>
</gene>
<evidence type="ECO:0000313" key="7">
    <source>
        <dbReference type="Proteomes" id="UP000607281"/>
    </source>
</evidence>
<dbReference type="InterPro" id="IPR023352">
    <property type="entry name" value="MAPEG-like_dom_sf"/>
</dbReference>
<reference evidence="6 7" key="1">
    <citation type="journal article" date="2020" name="ISME J.">
        <title>Comparative genomics reveals insights into cyanobacterial evolution and habitat adaptation.</title>
        <authorList>
            <person name="Chen M.Y."/>
            <person name="Teng W.K."/>
            <person name="Zhao L."/>
            <person name="Hu C.X."/>
            <person name="Zhou Y.K."/>
            <person name="Han B.P."/>
            <person name="Song L.R."/>
            <person name="Shu W.S."/>
        </authorList>
    </citation>
    <scope>NUCLEOTIDE SEQUENCE [LARGE SCALE GENOMIC DNA]</scope>
    <source>
        <strain evidence="6 7">FACHB-260</strain>
    </source>
</reference>
<keyword evidence="4 5" id="KW-0472">Membrane</keyword>
<evidence type="ECO:0000256" key="2">
    <source>
        <dbReference type="ARBA" id="ARBA00022692"/>
    </source>
</evidence>
<keyword evidence="2 5" id="KW-0812">Transmembrane</keyword>
<feature type="transmembrane region" description="Helical" evidence="5">
    <location>
        <begin position="143"/>
        <end position="165"/>
    </location>
</feature>
<evidence type="ECO:0000256" key="4">
    <source>
        <dbReference type="ARBA" id="ARBA00023136"/>
    </source>
</evidence>
<comment type="subcellular location">
    <subcellularLocation>
        <location evidence="1">Membrane</location>
    </subcellularLocation>
</comment>
<dbReference type="RefSeq" id="WP_190405064.1">
    <property type="nucleotide sequence ID" value="NZ_JACJRF010000001.1"/>
</dbReference>
<dbReference type="PANTHER" id="PTHR35814:SF1">
    <property type="entry name" value="GLUTATHIONE S-TRANSFERASE-RELATED"/>
    <property type="match status" value="1"/>
</dbReference>
<evidence type="ECO:0000256" key="5">
    <source>
        <dbReference type="SAM" id="Phobius"/>
    </source>
</evidence>
<sequence length="169" mass="18671">MIENPIPISTLFIGINGLTGLALSSIAVVERTKTRIWHGESSEDVSKQPDPLVSPNAWAAMVETTTQKLITNTKSDDGLLQRKVRAYGNFVEYVPHGLLFILALELMQAQTLLVWLLASILTIARVTHAWGVIQIYGPSPGRAIGFFMTWFVYIVGSLACIYYGFRGIT</sequence>
<dbReference type="Gene3D" id="1.20.120.550">
    <property type="entry name" value="Membrane associated eicosanoid/glutathione metabolism-like domain"/>
    <property type="match status" value="1"/>
</dbReference>
<dbReference type="InterPro" id="IPR001129">
    <property type="entry name" value="Membr-assoc_MAPEG"/>
</dbReference>
<dbReference type="EMBL" id="JACJRF010000001">
    <property type="protein sequence ID" value="MBD2342573.1"/>
    <property type="molecule type" value="Genomic_DNA"/>
</dbReference>
<name>A0ABR8CJG2_9NOST</name>
<comment type="caution">
    <text evidence="6">The sequence shown here is derived from an EMBL/GenBank/DDBJ whole genome shotgun (WGS) entry which is preliminary data.</text>
</comment>
<proteinExistence type="predicted"/>
<dbReference type="PANTHER" id="PTHR35814">
    <property type="match status" value="1"/>
</dbReference>